<protein>
    <submittedName>
        <fullName evidence="1">Uncharacterized protein</fullName>
    </submittedName>
</protein>
<dbReference type="InParanoid" id="A0A166BF95"/>
<evidence type="ECO:0000313" key="2">
    <source>
        <dbReference type="Proteomes" id="UP000077266"/>
    </source>
</evidence>
<reference evidence="1 2" key="1">
    <citation type="journal article" date="2016" name="Mol. Biol. Evol.">
        <title>Comparative Genomics of Early-Diverging Mushroom-Forming Fungi Provides Insights into the Origins of Lignocellulose Decay Capabilities.</title>
        <authorList>
            <person name="Nagy L.G."/>
            <person name="Riley R."/>
            <person name="Tritt A."/>
            <person name="Adam C."/>
            <person name="Daum C."/>
            <person name="Floudas D."/>
            <person name="Sun H."/>
            <person name="Yadav J.S."/>
            <person name="Pangilinan J."/>
            <person name="Larsson K.H."/>
            <person name="Matsuura K."/>
            <person name="Barry K."/>
            <person name="Labutti K."/>
            <person name="Kuo R."/>
            <person name="Ohm R.A."/>
            <person name="Bhattacharya S.S."/>
            <person name="Shirouzu T."/>
            <person name="Yoshinaga Y."/>
            <person name="Martin F.M."/>
            <person name="Grigoriev I.V."/>
            <person name="Hibbett D.S."/>
        </authorList>
    </citation>
    <scope>NUCLEOTIDE SEQUENCE [LARGE SCALE GENOMIC DNA]</scope>
    <source>
        <strain evidence="1 2">HHB12029</strain>
    </source>
</reference>
<accession>A0A166BF95</accession>
<sequence length="345" mass="38704">MHLRKIVYEQDARETELRTQLAETERRLIVVTRDLEESRSFVAKEDSDAKELITAFNDVNEAVDDLAYLISEAFDQHDLSFALADETIRPALAVVPDFLKSLLKVSYKNDGAVEDVLGPMICCLLHCNLFQHIFALWSPGISSGRHHACLSLYELVRAREPQDRAARWRSMTYQNCDPGRDDARLAATIAETFFELLAASVKPLLPESSTFDFTALAAKFTSTVNKIALNAIRLQDKAKATYLSFDYEFFLAQYGVPFERTTYEASDKVTHWKFQRSSDTIPAGEYQDIILAPTALGLLATKGTLGPKGEISRSVKVVMRAKALVGRCTYVPRSPTKDEPPPNQE</sequence>
<dbReference type="Proteomes" id="UP000077266">
    <property type="component" value="Unassembled WGS sequence"/>
</dbReference>
<dbReference type="AlphaFoldDB" id="A0A166BF95"/>
<dbReference type="STRING" id="1314781.A0A166BF95"/>
<dbReference type="OrthoDB" id="3270590at2759"/>
<proteinExistence type="predicted"/>
<name>A0A166BF95_EXIGL</name>
<dbReference type="EMBL" id="KV425900">
    <property type="protein sequence ID" value="KZW00540.1"/>
    <property type="molecule type" value="Genomic_DNA"/>
</dbReference>
<evidence type="ECO:0000313" key="1">
    <source>
        <dbReference type="EMBL" id="KZW00540.1"/>
    </source>
</evidence>
<keyword evidence="2" id="KW-1185">Reference proteome</keyword>
<organism evidence="1 2">
    <name type="scientific">Exidia glandulosa HHB12029</name>
    <dbReference type="NCBI Taxonomy" id="1314781"/>
    <lineage>
        <taxon>Eukaryota</taxon>
        <taxon>Fungi</taxon>
        <taxon>Dikarya</taxon>
        <taxon>Basidiomycota</taxon>
        <taxon>Agaricomycotina</taxon>
        <taxon>Agaricomycetes</taxon>
        <taxon>Auriculariales</taxon>
        <taxon>Exidiaceae</taxon>
        <taxon>Exidia</taxon>
    </lineage>
</organism>
<gene>
    <name evidence="1" type="ORF">EXIGLDRAFT_721310</name>
</gene>